<dbReference type="EMBL" id="AP022345">
    <property type="protein sequence ID" value="BBU69359.1"/>
    <property type="molecule type" value="Genomic_DNA"/>
</dbReference>
<keyword evidence="2" id="KW-1185">Reference proteome</keyword>
<reference evidence="2" key="1">
    <citation type="submission" date="2020-01" db="EMBL/GenBank/DDBJ databases">
        <title>Phosphoaccumulans saitamaens gen. nov., sp. nov., a polyphosphate accumulating bacterium isolated from surface river water.</title>
        <authorList>
            <person name="Watanabe K."/>
            <person name="Suda W."/>
        </authorList>
    </citation>
    <scope>NUCLEOTIDE SEQUENCE [LARGE SCALE GENOMIC DNA]</scope>
    <source>
        <strain evidence="2">ICHIAU1</strain>
    </source>
</reference>
<dbReference type="AlphaFoldDB" id="A0A679IC97"/>
<accession>A0A679IC97</accession>
<sequence length="62" mass="7104">MSLNPNDLAALDEDAREYFHERAAIYEYLGGHSRSEAEKMAWDAVMRYLKHRRVGGESCGND</sequence>
<gene>
    <name evidence="1" type="ORF">ICHIAU1_16420</name>
</gene>
<evidence type="ECO:0000313" key="1">
    <source>
        <dbReference type="EMBL" id="BBU69359.1"/>
    </source>
</evidence>
<dbReference type="Proteomes" id="UP000463961">
    <property type="component" value="Chromosome"/>
</dbReference>
<organism evidence="1 2">
    <name type="scientific">Fluviibacter phosphoraccumulans</name>
    <dbReference type="NCBI Taxonomy" id="1751046"/>
    <lineage>
        <taxon>Bacteria</taxon>
        <taxon>Pseudomonadati</taxon>
        <taxon>Pseudomonadota</taxon>
        <taxon>Betaproteobacteria</taxon>
        <taxon>Rhodocyclales</taxon>
        <taxon>Fluviibacteraceae</taxon>
        <taxon>Fluviibacter</taxon>
    </lineage>
</organism>
<protein>
    <submittedName>
        <fullName evidence="1">Uncharacterized protein</fullName>
    </submittedName>
</protein>
<proteinExistence type="predicted"/>
<evidence type="ECO:0000313" key="2">
    <source>
        <dbReference type="Proteomes" id="UP000463961"/>
    </source>
</evidence>
<name>A0A679IC97_9RHOO</name>